<comment type="caution">
    <text evidence="2">The sequence shown here is derived from an EMBL/GenBank/DDBJ whole genome shotgun (WGS) entry which is preliminary data.</text>
</comment>
<feature type="domain" description="Orc1-like AAA ATPase" evidence="1">
    <location>
        <begin position="21"/>
        <end position="160"/>
    </location>
</feature>
<dbReference type="InterPro" id="IPR027417">
    <property type="entry name" value="P-loop_NTPase"/>
</dbReference>
<dbReference type="AlphaFoldDB" id="A0A934I2A7"/>
<dbReference type="Gene3D" id="3.40.50.300">
    <property type="entry name" value="P-loop containing nucleotide triphosphate hydrolases"/>
    <property type="match status" value="1"/>
</dbReference>
<evidence type="ECO:0000313" key="2">
    <source>
        <dbReference type="EMBL" id="MBI8988796.1"/>
    </source>
</evidence>
<protein>
    <submittedName>
        <fullName evidence="2">ATP-binding protein</fullName>
    </submittedName>
</protein>
<dbReference type="Proteomes" id="UP000645966">
    <property type="component" value="Unassembled WGS sequence"/>
</dbReference>
<keyword evidence="3" id="KW-1185">Reference proteome</keyword>
<evidence type="ECO:0000313" key="3">
    <source>
        <dbReference type="Proteomes" id="UP000645966"/>
    </source>
</evidence>
<keyword evidence="2" id="KW-0547">Nucleotide-binding</keyword>
<dbReference type="SUPFAM" id="SSF52540">
    <property type="entry name" value="P-loop containing nucleoside triphosphate hydrolases"/>
    <property type="match status" value="1"/>
</dbReference>
<dbReference type="GO" id="GO:0005524">
    <property type="term" value="F:ATP binding"/>
    <property type="evidence" value="ECO:0007669"/>
    <property type="project" value="UniProtKB-KW"/>
</dbReference>
<dbReference type="Pfam" id="PF13191">
    <property type="entry name" value="AAA_16"/>
    <property type="match status" value="1"/>
</dbReference>
<name>A0A934I2A7_9CORY</name>
<keyword evidence="2" id="KW-0067">ATP-binding</keyword>
<dbReference type="InterPro" id="IPR041664">
    <property type="entry name" value="AAA_16"/>
</dbReference>
<reference evidence="2" key="1">
    <citation type="submission" date="2020-12" db="EMBL/GenBank/DDBJ databases">
        <title>Genome public.</title>
        <authorList>
            <person name="Sun Q."/>
        </authorList>
    </citation>
    <scope>NUCLEOTIDE SEQUENCE</scope>
    <source>
        <strain evidence="2">CCM 8863</strain>
    </source>
</reference>
<gene>
    <name evidence="2" type="ORF">JDV75_03350</name>
</gene>
<proteinExistence type="predicted"/>
<evidence type="ECO:0000259" key="1">
    <source>
        <dbReference type="Pfam" id="PF13191"/>
    </source>
</evidence>
<organism evidence="2 3">
    <name type="scientific">Corynebacterium meridianum</name>
    <dbReference type="NCBI Taxonomy" id="2765363"/>
    <lineage>
        <taxon>Bacteria</taxon>
        <taxon>Bacillati</taxon>
        <taxon>Actinomycetota</taxon>
        <taxon>Actinomycetes</taxon>
        <taxon>Mycobacteriales</taxon>
        <taxon>Corynebacteriaceae</taxon>
        <taxon>Corynebacterium</taxon>
    </lineage>
</organism>
<dbReference type="EMBL" id="JAEIOS010000011">
    <property type="protein sequence ID" value="MBI8988796.1"/>
    <property type="molecule type" value="Genomic_DNA"/>
</dbReference>
<dbReference type="RefSeq" id="WP_198737847.1">
    <property type="nucleotide sequence ID" value="NZ_JAEIOS010000011.1"/>
</dbReference>
<sequence>MPDPAARNPFTPTFGSSPELLVGRDDILEAFTRGLDEGPGSPTRALLLSGQRGVGKTALLNAIEDRAQTLGWLTIAETALEGLIGRLVTDHLPALLRAHDPRSVTRLLDGVTAPGGIGGASFTVRDRHPRTPSLRSQLTDLTEILAPHRTGVLITVDEVWPGSAVELRELATVVQHLFREARPVAVVMAGLPENVDALLNAEAITFLRRAHHAILGAVTRTEARAALDVPVTAAGRRFTADALDAAVDATRGYPYMIQLIGYHAFAVHREGAVTLDAVERARHRALGEVGRMVHRPALRLLSAKELEFVRAMAVDDGPSRTSDIAARMDRSPAYVGQYRRRLLAKHIISAPAHGLVDLPMPGIRDYLRLDPEATEAGYTGFW</sequence>
<accession>A0A934I2A7</accession>